<evidence type="ECO:0000313" key="3">
    <source>
        <dbReference type="Proteomes" id="UP001209694"/>
    </source>
</evidence>
<reference evidence="2" key="1">
    <citation type="submission" date="2022-06" db="EMBL/GenBank/DDBJ databases">
        <title>Leptospira isolates from biofilms formed at urban environments.</title>
        <authorList>
            <person name="Ribeiro P.S."/>
            <person name="Sousa T."/>
            <person name="Carvalho N."/>
            <person name="Aburjaile F."/>
            <person name="Neves F."/>
            <person name="Oliveira D."/>
            <person name="Blanco L."/>
            <person name="Lima J."/>
            <person name="Costa F."/>
            <person name="Brenig B."/>
            <person name="Soares S."/>
            <person name="Ramos R."/>
            <person name="Goes-Neto A."/>
            <person name="Matiuzzi M."/>
            <person name="Azevedo V."/>
            <person name="Ristow P."/>
        </authorList>
    </citation>
    <scope>NUCLEOTIDE SEQUENCE</scope>
    <source>
        <strain evidence="2">VSF7</strain>
    </source>
</reference>
<dbReference type="EMBL" id="JAMQQD010000002">
    <property type="protein sequence ID" value="MCW7515474.1"/>
    <property type="molecule type" value="Genomic_DNA"/>
</dbReference>
<name>A0AAW5V6S6_9LEPT</name>
<dbReference type="PANTHER" id="PTHR41786:SF1">
    <property type="entry name" value="6-HYDROXYMETHYLPTERIN DIPHOSPHOKINASE MPTE-LIKE DOMAIN-CONTAINING PROTEIN"/>
    <property type="match status" value="1"/>
</dbReference>
<sequence>MSQMIDPISSEIFERKPYLQNYFKNFVSDHKWELASAKKEGEYYVSLDGNPLSSSFSPLTQAIRLLETYSLKATDIVILFGLGNPHLLTNVNEKLNPGQIVIFVGEEETLVPILWDTFLKPILQVPGRHLFSGELFYPLFFNYLESLPIERVSGLKIIRNPTDTNRNPIYKELEDKTQTVFSAKMSDLLTKFEFERLWIKNSVFNLVHAENSPPIKFPISFLRDKFKGLTAVLVSAGPSLRKNLSWLQEVRDKVFILSCDTSLKVLIKAGIKADGVVTLDAQTNSFFHFMGESLREIPLFADLVSSPTLLREPMFQTVVHSVTAKYQVDAEGSLVREVTAGGELAEHVFQDVGDIQSGGSVATTAFDMLRFMGFGSVYFLGQDLAYSGREIHSTGTHHNEKWLTLVSRKNSLERINEVIIRKRETRFVPSCSGNEVLTDYVLDLYRHWFEESATSVKEMSLWNVNEDGAEIVGIPSLSPKAAKDKLTSVPNHHYPWRDHPIWSGILAKDKVFAGRNEGKGLTKGFDTKKNKQNRNDRETITTQGTIPKSGEGLFQKIKTDLTFIESKLNVFEMETSDTSFQDSEIWIWMQSESYLRRLIRKTEIYLLRHKDLDLKRKNQILIQSIRKEIRYLKRSLYPMMDSFPEKG</sequence>
<dbReference type="RefSeq" id="WP_265355302.1">
    <property type="nucleotide sequence ID" value="NZ_JAMQPS010000001.1"/>
</dbReference>
<proteinExistence type="predicted"/>
<dbReference type="InterPro" id="IPR002826">
    <property type="entry name" value="MptE-like"/>
</dbReference>
<dbReference type="AlphaFoldDB" id="A0AAW5V6S6"/>
<organism evidence="2 3">
    <name type="scientific">Leptospira levettii</name>
    <dbReference type="NCBI Taxonomy" id="2023178"/>
    <lineage>
        <taxon>Bacteria</taxon>
        <taxon>Pseudomonadati</taxon>
        <taxon>Spirochaetota</taxon>
        <taxon>Spirochaetia</taxon>
        <taxon>Leptospirales</taxon>
        <taxon>Leptospiraceae</taxon>
        <taxon>Leptospira</taxon>
    </lineage>
</organism>
<protein>
    <submittedName>
        <fullName evidence="2">DUF115 domain-containing protein</fullName>
    </submittedName>
</protein>
<evidence type="ECO:0000259" key="1">
    <source>
        <dbReference type="Pfam" id="PF01973"/>
    </source>
</evidence>
<gene>
    <name evidence="2" type="ORF">ND810_09925</name>
</gene>
<dbReference type="Proteomes" id="UP001209694">
    <property type="component" value="Unassembled WGS sequence"/>
</dbReference>
<evidence type="ECO:0000313" key="2">
    <source>
        <dbReference type="EMBL" id="MCW7515474.1"/>
    </source>
</evidence>
<accession>A0AAW5V6S6</accession>
<dbReference type="PANTHER" id="PTHR41786">
    <property type="entry name" value="MOTILITY ACCESSORY FACTOR MAF"/>
    <property type="match status" value="1"/>
</dbReference>
<comment type="caution">
    <text evidence="2">The sequence shown here is derived from an EMBL/GenBank/DDBJ whole genome shotgun (WGS) entry which is preliminary data.</text>
</comment>
<dbReference type="Pfam" id="PF01973">
    <property type="entry name" value="MptE-like"/>
    <property type="match status" value="1"/>
</dbReference>
<feature type="domain" description="6-hydroxymethylpterin diphosphokinase MptE-like" evidence="1">
    <location>
        <begin position="216"/>
        <end position="388"/>
    </location>
</feature>